<sequence length="155" mass="18190">MKIRNIHNNSELSITYKEWKNDFLKYGKHENFEIFDYSGLLELYLIDKNDGKAKFSQVLDKDFAIKIAKQEPDRMFTKELEFIYYDKKLLSINNISDESKSISEKAKNFKTINISSLIDKALKHPFVSGLLLVLITVLFNSKRVMNFINKIIDNL</sequence>
<proteinExistence type="predicted"/>
<comment type="caution">
    <text evidence="1">The sequence shown here is derived from an EMBL/GenBank/DDBJ whole genome shotgun (WGS) entry which is preliminary data.</text>
</comment>
<dbReference type="Proteomes" id="UP001393056">
    <property type="component" value="Unassembled WGS sequence"/>
</dbReference>
<name>A0ABU9I7M4_9FLAO</name>
<protein>
    <submittedName>
        <fullName evidence="1">Uncharacterized protein</fullName>
    </submittedName>
</protein>
<evidence type="ECO:0000313" key="1">
    <source>
        <dbReference type="EMBL" id="MEL1248418.1"/>
    </source>
</evidence>
<accession>A0ABU9I7M4</accession>
<dbReference type="EMBL" id="JBBYHT010000004">
    <property type="protein sequence ID" value="MEL1248418.1"/>
    <property type="molecule type" value="Genomic_DNA"/>
</dbReference>
<evidence type="ECO:0000313" key="2">
    <source>
        <dbReference type="Proteomes" id="UP001393056"/>
    </source>
</evidence>
<gene>
    <name evidence="1" type="ORF">AAEO58_10220</name>
</gene>
<reference evidence="1 2" key="1">
    <citation type="submission" date="2024-04" db="EMBL/GenBank/DDBJ databases">
        <title>Flavobacterium sp. DGU41 16S ribosomal RNA gene Genome sequencing and assembly.</title>
        <authorList>
            <person name="Park S."/>
        </authorList>
    </citation>
    <scope>NUCLEOTIDE SEQUENCE [LARGE SCALE GENOMIC DNA]</scope>
    <source>
        <strain evidence="1 2">DGU41</strain>
    </source>
</reference>
<organism evidence="1 2">
    <name type="scientific">Flavobacterium helocola</name>
    <dbReference type="NCBI Taxonomy" id="3139139"/>
    <lineage>
        <taxon>Bacteria</taxon>
        <taxon>Pseudomonadati</taxon>
        <taxon>Bacteroidota</taxon>
        <taxon>Flavobacteriia</taxon>
        <taxon>Flavobacteriales</taxon>
        <taxon>Flavobacteriaceae</taxon>
        <taxon>Flavobacterium</taxon>
    </lineage>
</organism>
<keyword evidence="2" id="KW-1185">Reference proteome</keyword>
<dbReference type="RefSeq" id="WP_341683306.1">
    <property type="nucleotide sequence ID" value="NZ_JBBYHT010000004.1"/>
</dbReference>